<keyword evidence="3" id="KW-1185">Reference proteome</keyword>
<comment type="caution">
    <text evidence="2">The sequence shown here is derived from an EMBL/GenBank/DDBJ whole genome shotgun (WGS) entry which is preliminary data.</text>
</comment>
<protein>
    <submittedName>
        <fullName evidence="2">Uncharacterized protein</fullName>
    </submittedName>
</protein>
<gene>
    <name evidence="2" type="ORF">AK812_SmicGene8965</name>
</gene>
<accession>A0A1Q9EJH7</accession>
<reference evidence="2 3" key="1">
    <citation type="submission" date="2016-02" db="EMBL/GenBank/DDBJ databases">
        <title>Genome analysis of coral dinoflagellate symbionts highlights evolutionary adaptations to a symbiotic lifestyle.</title>
        <authorList>
            <person name="Aranda M."/>
            <person name="Li Y."/>
            <person name="Liew Y.J."/>
            <person name="Baumgarten S."/>
            <person name="Simakov O."/>
            <person name="Wilson M."/>
            <person name="Piel J."/>
            <person name="Ashoor H."/>
            <person name="Bougouffa S."/>
            <person name="Bajic V.B."/>
            <person name="Ryu T."/>
            <person name="Ravasi T."/>
            <person name="Bayer T."/>
            <person name="Micklem G."/>
            <person name="Kim H."/>
            <person name="Bhak J."/>
            <person name="Lajeunesse T.C."/>
            <person name="Voolstra C.R."/>
        </authorList>
    </citation>
    <scope>NUCLEOTIDE SEQUENCE [LARGE SCALE GENOMIC DNA]</scope>
    <source>
        <strain evidence="2 3">CCMP2467</strain>
    </source>
</reference>
<evidence type="ECO:0000313" key="3">
    <source>
        <dbReference type="Proteomes" id="UP000186817"/>
    </source>
</evidence>
<sequence length="126" mass="13343">MPLERCHRVGMDRVTLDACSGSMDVIMDAPTLVVGCARLLKEHGYPKTALVALSQDVLSSAAALRAARADAEARGELEEPDAAGPPSKPTFAAMPQFSMIGPVYLQVYKLTDSRAVAVLAASLVWS</sequence>
<dbReference type="EMBL" id="LSRX01000135">
    <property type="protein sequence ID" value="OLQ07604.1"/>
    <property type="molecule type" value="Genomic_DNA"/>
</dbReference>
<name>A0A1Q9EJH7_SYMMI</name>
<evidence type="ECO:0000313" key="2">
    <source>
        <dbReference type="EMBL" id="OLQ07604.1"/>
    </source>
</evidence>
<organism evidence="2 3">
    <name type="scientific">Symbiodinium microadriaticum</name>
    <name type="common">Dinoflagellate</name>
    <name type="synonym">Zooxanthella microadriatica</name>
    <dbReference type="NCBI Taxonomy" id="2951"/>
    <lineage>
        <taxon>Eukaryota</taxon>
        <taxon>Sar</taxon>
        <taxon>Alveolata</taxon>
        <taxon>Dinophyceae</taxon>
        <taxon>Suessiales</taxon>
        <taxon>Symbiodiniaceae</taxon>
        <taxon>Symbiodinium</taxon>
    </lineage>
</organism>
<evidence type="ECO:0000256" key="1">
    <source>
        <dbReference type="SAM" id="MobiDB-lite"/>
    </source>
</evidence>
<feature type="region of interest" description="Disordered" evidence="1">
    <location>
        <begin position="70"/>
        <end position="90"/>
    </location>
</feature>
<dbReference type="AlphaFoldDB" id="A0A1Q9EJH7"/>
<dbReference type="Proteomes" id="UP000186817">
    <property type="component" value="Unassembled WGS sequence"/>
</dbReference>
<proteinExistence type="predicted"/>